<feature type="region of interest" description="Disordered" evidence="12">
    <location>
        <begin position="682"/>
        <end position="743"/>
    </location>
</feature>
<evidence type="ECO:0000256" key="12">
    <source>
        <dbReference type="SAM" id="MobiDB-lite"/>
    </source>
</evidence>
<gene>
    <name evidence="16" type="primary">HNRNPUL1</name>
</gene>
<evidence type="ECO:0000256" key="10">
    <source>
        <dbReference type="ARBA" id="ARBA00023242"/>
    </source>
</evidence>
<feature type="compositionally biased region" description="Basic and acidic residues" evidence="12">
    <location>
        <begin position="269"/>
        <end position="279"/>
    </location>
</feature>
<evidence type="ECO:0000256" key="4">
    <source>
        <dbReference type="ARBA" id="ARBA00022499"/>
    </source>
</evidence>
<protein>
    <submittedName>
        <fullName evidence="16">Heterogeneous nuclear ribonucleoprotein U-like protein 1 isoform X2</fullName>
    </submittedName>
</protein>
<evidence type="ECO:0000256" key="11">
    <source>
        <dbReference type="ARBA" id="ARBA00023274"/>
    </source>
</evidence>
<dbReference type="Proteomes" id="UP001318040">
    <property type="component" value="Chromosome 33"/>
</dbReference>
<dbReference type="PROSITE" id="PS50800">
    <property type="entry name" value="SAP"/>
    <property type="match status" value="1"/>
</dbReference>
<sequence length="905" mass="97949">MSSLNVKKLKVNELKEELQRRGLETRGLKADLQERLQAALDSEKPAADFASDDLVDEDGGSNGGGGGGGAAHGEEEGGGGGDDDVDDSILLEGDDEAGGVAEGDEGIPVDDGALLVAGTSDEETSNHAAKDEFDEEEDDDEKGEDEDNDEGPMEQQEEPPRKEEGHAEQQEEEEKNGSGGAGKCTAPETGEQEAVNTPEVVVKVEKDAAAAAAAEGSGEGAAVAAAAAASAEAGAKVDAVKSEADGGNDGARGRKRGHEEALASAATYEYKDEASDRKSMQPPLEDEDEDIDETLVVLDTYNSDLHFKVTRDRYSGFPLTFEGFAYLWSGARATFGVIKEKVGFEMKVTEKITVKHLPASEPCPHVVRVGWSLDSCSTQLGEEKFSYGYGGSAKKSVDCKFDDYGEEFSEGDVIGCFVNFEGEEVELSHYKNGKDLGVAFKISKEELAGRPLFPHILTKNCSMEFNFGQREEPFFPLPEGFVFIQEVPLDKRIRGTVGPKTKADCEVLMMVGLPGVGKSTWAEKHCRENPEKKYNIMGTNNIMEKMKIMGLRRQRNYAGRWDVLIQEATHCLNRLLQIAARKRRNYILDQTNVYGSAQRRKMRPFEGFQRKAIVICPTDEDLKDRSKKRTVEEGKEVPDSAVLEMKANFTLPEASDFLNEVVFVELQKEEAEKLVALYREEGRKAAPPPQKRFDNRSGQGGFRNRGGGASGGFNRFDNRNSGYRNSVSGGFGGQRGGGGGYRGGNSARGVSNYVRGGYNNRGGVGSGVAAAAAGGGGYNNRGGYNRNQAGTYSQNRNAGGYKGSYGQGYGAQSYGAQGYGAQNYGSYGAQNYGGYGQQTGYGTSTAQAYGASGTGYGSQYQQQQQQQQQQQYAQQWNQYYQNQSQWNQYYGNYGNYSNPGSGSSQ</sequence>
<keyword evidence="9" id="KW-0804">Transcription</keyword>
<dbReference type="SUPFAM" id="SSF68906">
    <property type="entry name" value="SAP domain"/>
    <property type="match status" value="1"/>
</dbReference>
<keyword evidence="7" id="KW-0805">Transcription regulation</keyword>
<dbReference type="Gene3D" id="1.10.720.30">
    <property type="entry name" value="SAP domain"/>
    <property type="match status" value="1"/>
</dbReference>
<dbReference type="Gene3D" id="2.60.120.920">
    <property type="match status" value="1"/>
</dbReference>
<evidence type="ECO:0000313" key="16">
    <source>
        <dbReference type="RefSeq" id="XP_032821094.1"/>
    </source>
</evidence>
<dbReference type="PANTHER" id="PTHR12381">
    <property type="entry name" value="HETEROGENEOUS NUCLEAR RIBONUCLEOPROTEIN U FAMILY MEMBER"/>
    <property type="match status" value="1"/>
</dbReference>
<dbReference type="GO" id="GO:0000380">
    <property type="term" value="P:alternative mRNA splicing, via spliceosome"/>
    <property type="evidence" value="ECO:0007669"/>
    <property type="project" value="TreeGrafter"/>
</dbReference>
<feature type="region of interest" description="Disordered" evidence="12">
    <location>
        <begin position="234"/>
        <end position="290"/>
    </location>
</feature>
<keyword evidence="6" id="KW-0832">Ubl conjugation</keyword>
<feature type="domain" description="B30.2/SPRY" evidence="13">
    <location>
        <begin position="276"/>
        <end position="472"/>
    </location>
</feature>
<dbReference type="Pfam" id="PF00622">
    <property type="entry name" value="SPRY"/>
    <property type="match status" value="1"/>
</dbReference>
<dbReference type="InterPro" id="IPR036361">
    <property type="entry name" value="SAP_dom_sf"/>
</dbReference>
<dbReference type="InterPro" id="IPR027417">
    <property type="entry name" value="P-loop_NTPase"/>
</dbReference>
<reference evidence="16" key="1">
    <citation type="submission" date="2025-08" db="UniProtKB">
        <authorList>
            <consortium name="RefSeq"/>
        </authorList>
    </citation>
    <scope>IDENTIFICATION</scope>
    <source>
        <tissue evidence="16">Sperm</tissue>
    </source>
</reference>
<comment type="subcellular location">
    <subcellularLocation>
        <location evidence="1">Nucleus</location>
    </subcellularLocation>
</comment>
<dbReference type="SMART" id="SM00513">
    <property type="entry name" value="SAP"/>
    <property type="match status" value="1"/>
</dbReference>
<dbReference type="InterPro" id="IPR003877">
    <property type="entry name" value="SPRY_dom"/>
</dbReference>
<evidence type="ECO:0000259" key="13">
    <source>
        <dbReference type="PROSITE" id="PS50188"/>
    </source>
</evidence>
<evidence type="ECO:0000256" key="7">
    <source>
        <dbReference type="ARBA" id="ARBA00023015"/>
    </source>
</evidence>
<evidence type="ECO:0000256" key="6">
    <source>
        <dbReference type="ARBA" id="ARBA00022843"/>
    </source>
</evidence>
<evidence type="ECO:0000256" key="5">
    <source>
        <dbReference type="ARBA" id="ARBA00022553"/>
    </source>
</evidence>
<evidence type="ECO:0000256" key="8">
    <source>
        <dbReference type="ARBA" id="ARBA00023159"/>
    </source>
</evidence>
<dbReference type="GO" id="GO:1990904">
    <property type="term" value="C:ribonucleoprotein complex"/>
    <property type="evidence" value="ECO:0007669"/>
    <property type="project" value="UniProtKB-KW"/>
</dbReference>
<dbReference type="InterPro" id="IPR043136">
    <property type="entry name" value="B30.2/SPRY_sf"/>
</dbReference>
<evidence type="ECO:0000256" key="2">
    <source>
        <dbReference type="ARBA" id="ARBA00022481"/>
    </source>
</evidence>
<name>A0AAJ7TNE6_PETMA</name>
<dbReference type="CTD" id="11100"/>
<dbReference type="InterPro" id="IPR001870">
    <property type="entry name" value="B30.2/SPRY"/>
</dbReference>
<keyword evidence="4" id="KW-1017">Isopeptide bond</keyword>
<dbReference type="PROSITE" id="PS50188">
    <property type="entry name" value="B302_SPRY"/>
    <property type="match status" value="1"/>
</dbReference>
<accession>A0AAJ7TNE6</accession>
<feature type="region of interest" description="Disordered" evidence="12">
    <location>
        <begin position="42"/>
        <end position="200"/>
    </location>
</feature>
<feature type="compositionally biased region" description="Acidic residues" evidence="12">
    <location>
        <begin position="81"/>
        <end position="108"/>
    </location>
</feature>
<feature type="compositionally biased region" description="Acidic residues" evidence="12">
    <location>
        <begin position="50"/>
        <end position="59"/>
    </location>
</feature>
<dbReference type="SMART" id="SM00449">
    <property type="entry name" value="SPRY"/>
    <property type="match status" value="1"/>
</dbReference>
<keyword evidence="5" id="KW-0597">Phosphoprotein</keyword>
<dbReference type="SUPFAM" id="SSF49899">
    <property type="entry name" value="Concanavalin A-like lectins/glucanases"/>
    <property type="match status" value="1"/>
</dbReference>
<keyword evidence="2" id="KW-0488">Methylation</keyword>
<dbReference type="InterPro" id="IPR035778">
    <property type="entry name" value="SPRY_hnRNP_U"/>
</dbReference>
<proteinExistence type="predicted"/>
<evidence type="ECO:0000259" key="14">
    <source>
        <dbReference type="PROSITE" id="PS50800"/>
    </source>
</evidence>
<keyword evidence="3" id="KW-0678">Repressor</keyword>
<feature type="compositionally biased region" description="Polar residues" evidence="12">
    <location>
        <begin position="719"/>
        <end position="728"/>
    </location>
</feature>
<dbReference type="SUPFAM" id="SSF52540">
    <property type="entry name" value="P-loop containing nucleoside triphosphate hydrolases"/>
    <property type="match status" value="1"/>
</dbReference>
<keyword evidence="8" id="KW-0010">Activator</keyword>
<dbReference type="InterPro" id="IPR003034">
    <property type="entry name" value="SAP_dom"/>
</dbReference>
<dbReference type="Pfam" id="PF02037">
    <property type="entry name" value="SAP"/>
    <property type="match status" value="1"/>
</dbReference>
<keyword evidence="11" id="KW-0687">Ribonucleoprotein</keyword>
<organism evidence="15 16">
    <name type="scientific">Petromyzon marinus</name>
    <name type="common">Sea lamprey</name>
    <dbReference type="NCBI Taxonomy" id="7757"/>
    <lineage>
        <taxon>Eukaryota</taxon>
        <taxon>Metazoa</taxon>
        <taxon>Chordata</taxon>
        <taxon>Craniata</taxon>
        <taxon>Vertebrata</taxon>
        <taxon>Cyclostomata</taxon>
        <taxon>Hyperoartia</taxon>
        <taxon>Petromyzontiformes</taxon>
        <taxon>Petromyzontidae</taxon>
        <taxon>Petromyzon</taxon>
    </lineage>
</organism>
<keyword evidence="10" id="KW-0539">Nucleus</keyword>
<feature type="compositionally biased region" description="Gly residues" evidence="12">
    <location>
        <begin position="729"/>
        <end position="743"/>
    </location>
</feature>
<dbReference type="CDD" id="cd12884">
    <property type="entry name" value="SPRY_hnRNP"/>
    <property type="match status" value="1"/>
</dbReference>
<dbReference type="PANTHER" id="PTHR12381:SF41">
    <property type="entry name" value="HETEROGENEOUS NUCLEAR RIBONUCLEOPROTEIN U-LIKE PROTEIN 1"/>
    <property type="match status" value="1"/>
</dbReference>
<feature type="compositionally biased region" description="Gly residues" evidence="12">
    <location>
        <begin position="698"/>
        <end position="711"/>
    </location>
</feature>
<feature type="compositionally biased region" description="Acidic residues" evidence="12">
    <location>
        <begin position="132"/>
        <end position="157"/>
    </location>
</feature>
<evidence type="ECO:0000256" key="1">
    <source>
        <dbReference type="ARBA" id="ARBA00004123"/>
    </source>
</evidence>
<feature type="compositionally biased region" description="Basic and acidic residues" evidence="12">
    <location>
        <begin position="158"/>
        <end position="169"/>
    </location>
</feature>
<dbReference type="RefSeq" id="XP_032821094.1">
    <property type="nucleotide sequence ID" value="XM_032965203.1"/>
</dbReference>
<dbReference type="FunFam" id="2.60.120.920:FF:000006">
    <property type="entry name" value="heterogeneous nuclear ribonucleoprotein U isoform X1"/>
    <property type="match status" value="1"/>
</dbReference>
<feature type="domain" description="SAP" evidence="14">
    <location>
        <begin position="6"/>
        <end position="40"/>
    </location>
</feature>
<feature type="compositionally biased region" description="Gly residues" evidence="12">
    <location>
        <begin position="60"/>
        <end position="71"/>
    </location>
</feature>
<dbReference type="FunFam" id="1.10.720.30:FF:000004">
    <property type="entry name" value="heterogeneous nuclear ribonucleoprotein U isoform X1"/>
    <property type="match status" value="1"/>
</dbReference>
<dbReference type="GO" id="GO:0005634">
    <property type="term" value="C:nucleus"/>
    <property type="evidence" value="ECO:0007669"/>
    <property type="project" value="UniProtKB-SubCell"/>
</dbReference>
<dbReference type="FunFam" id="3.40.50.300:FF:000355">
    <property type="entry name" value="Heterogeneous nuclear ribonucleoprotein U-like 1, isoform CRA_a"/>
    <property type="match status" value="1"/>
</dbReference>
<evidence type="ECO:0000256" key="9">
    <source>
        <dbReference type="ARBA" id="ARBA00023163"/>
    </source>
</evidence>
<dbReference type="GO" id="GO:0003723">
    <property type="term" value="F:RNA binding"/>
    <property type="evidence" value="ECO:0007669"/>
    <property type="project" value="TreeGrafter"/>
</dbReference>
<dbReference type="Pfam" id="PF13671">
    <property type="entry name" value="AAA_33"/>
    <property type="match status" value="1"/>
</dbReference>
<dbReference type="InterPro" id="IPR013320">
    <property type="entry name" value="ConA-like_dom_sf"/>
</dbReference>
<evidence type="ECO:0000256" key="3">
    <source>
        <dbReference type="ARBA" id="ARBA00022491"/>
    </source>
</evidence>
<keyword evidence="15" id="KW-1185">Reference proteome</keyword>
<dbReference type="Gene3D" id="3.40.50.300">
    <property type="entry name" value="P-loop containing nucleotide triphosphate hydrolases"/>
    <property type="match status" value="1"/>
</dbReference>
<dbReference type="AlphaFoldDB" id="A0AAJ7TNE6"/>
<evidence type="ECO:0000313" key="15">
    <source>
        <dbReference type="Proteomes" id="UP001318040"/>
    </source>
</evidence>